<keyword evidence="2" id="KW-1185">Reference proteome</keyword>
<protein>
    <submittedName>
        <fullName evidence="1">Uncharacterized protein</fullName>
    </submittedName>
</protein>
<feature type="non-terminal residue" evidence="1">
    <location>
        <position position="28"/>
    </location>
</feature>
<dbReference type="Proteomes" id="UP000265520">
    <property type="component" value="Unassembled WGS sequence"/>
</dbReference>
<reference evidence="1 2" key="1">
    <citation type="journal article" date="2018" name="Front. Plant Sci.">
        <title>Red Clover (Trifolium pratense) and Zigzag Clover (T. medium) - A Picture of Genomic Similarities and Differences.</title>
        <authorList>
            <person name="Dluhosova J."/>
            <person name="Istvanek J."/>
            <person name="Nedelnik J."/>
            <person name="Repkova J."/>
        </authorList>
    </citation>
    <scope>NUCLEOTIDE SEQUENCE [LARGE SCALE GENOMIC DNA]</scope>
    <source>
        <strain evidence="2">cv. 10/8</strain>
        <tissue evidence="1">Leaf</tissue>
    </source>
</reference>
<dbReference type="AlphaFoldDB" id="A0A392URC2"/>
<name>A0A392URC2_9FABA</name>
<accession>A0A392URC2</accession>
<dbReference type="EMBL" id="LXQA010881928">
    <property type="protein sequence ID" value="MCI75398.1"/>
    <property type="molecule type" value="Genomic_DNA"/>
</dbReference>
<organism evidence="1 2">
    <name type="scientific">Trifolium medium</name>
    <dbReference type="NCBI Taxonomy" id="97028"/>
    <lineage>
        <taxon>Eukaryota</taxon>
        <taxon>Viridiplantae</taxon>
        <taxon>Streptophyta</taxon>
        <taxon>Embryophyta</taxon>
        <taxon>Tracheophyta</taxon>
        <taxon>Spermatophyta</taxon>
        <taxon>Magnoliopsida</taxon>
        <taxon>eudicotyledons</taxon>
        <taxon>Gunneridae</taxon>
        <taxon>Pentapetalae</taxon>
        <taxon>rosids</taxon>
        <taxon>fabids</taxon>
        <taxon>Fabales</taxon>
        <taxon>Fabaceae</taxon>
        <taxon>Papilionoideae</taxon>
        <taxon>50 kb inversion clade</taxon>
        <taxon>NPAAA clade</taxon>
        <taxon>Hologalegina</taxon>
        <taxon>IRL clade</taxon>
        <taxon>Trifolieae</taxon>
        <taxon>Trifolium</taxon>
    </lineage>
</organism>
<comment type="caution">
    <text evidence="1">The sequence shown here is derived from an EMBL/GenBank/DDBJ whole genome shotgun (WGS) entry which is preliminary data.</text>
</comment>
<evidence type="ECO:0000313" key="2">
    <source>
        <dbReference type="Proteomes" id="UP000265520"/>
    </source>
</evidence>
<sequence>METLMGHDGADSLLKKKIEIEIGKIRRK</sequence>
<evidence type="ECO:0000313" key="1">
    <source>
        <dbReference type="EMBL" id="MCI75398.1"/>
    </source>
</evidence>
<proteinExistence type="predicted"/>